<accession>A0AAN6YM74</accession>
<comment type="caution">
    <text evidence="2">The sequence shown here is derived from an EMBL/GenBank/DDBJ whole genome shotgun (WGS) entry which is preliminary data.</text>
</comment>
<evidence type="ECO:0000313" key="2">
    <source>
        <dbReference type="EMBL" id="KAK4221839.1"/>
    </source>
</evidence>
<proteinExistence type="predicted"/>
<keyword evidence="3" id="KW-1185">Reference proteome</keyword>
<feature type="transmembrane region" description="Helical" evidence="1">
    <location>
        <begin position="6"/>
        <end position="26"/>
    </location>
</feature>
<evidence type="ECO:0000256" key="1">
    <source>
        <dbReference type="SAM" id="Phobius"/>
    </source>
</evidence>
<dbReference type="Proteomes" id="UP001301958">
    <property type="component" value="Unassembled WGS sequence"/>
</dbReference>
<evidence type="ECO:0000313" key="3">
    <source>
        <dbReference type="Proteomes" id="UP001301958"/>
    </source>
</evidence>
<name>A0AAN6YM74_9PEZI</name>
<dbReference type="InterPro" id="IPR057394">
    <property type="entry name" value="PIGBOS1"/>
</dbReference>
<sequence length="60" mass="6636">MSRGGKAITIGLVVALGIANGFYSFAPALKDERDKREGTYLRYKRNPIAFHSLGNKKAHE</sequence>
<organism evidence="2 3">
    <name type="scientific">Podospora fimiseda</name>
    <dbReference type="NCBI Taxonomy" id="252190"/>
    <lineage>
        <taxon>Eukaryota</taxon>
        <taxon>Fungi</taxon>
        <taxon>Dikarya</taxon>
        <taxon>Ascomycota</taxon>
        <taxon>Pezizomycotina</taxon>
        <taxon>Sordariomycetes</taxon>
        <taxon>Sordariomycetidae</taxon>
        <taxon>Sordariales</taxon>
        <taxon>Podosporaceae</taxon>
        <taxon>Podospora</taxon>
    </lineage>
</organism>
<dbReference type="EMBL" id="MU865511">
    <property type="protein sequence ID" value="KAK4221839.1"/>
    <property type="molecule type" value="Genomic_DNA"/>
</dbReference>
<protein>
    <submittedName>
        <fullName evidence="2">Uncharacterized protein</fullName>
    </submittedName>
</protein>
<keyword evidence="1" id="KW-0812">Transmembrane</keyword>
<reference evidence="2" key="1">
    <citation type="journal article" date="2023" name="Mol. Phylogenet. Evol.">
        <title>Genome-scale phylogeny and comparative genomics of the fungal order Sordariales.</title>
        <authorList>
            <person name="Hensen N."/>
            <person name="Bonometti L."/>
            <person name="Westerberg I."/>
            <person name="Brannstrom I.O."/>
            <person name="Guillou S."/>
            <person name="Cros-Aarteil S."/>
            <person name="Calhoun S."/>
            <person name="Haridas S."/>
            <person name="Kuo A."/>
            <person name="Mondo S."/>
            <person name="Pangilinan J."/>
            <person name="Riley R."/>
            <person name="LaButti K."/>
            <person name="Andreopoulos B."/>
            <person name="Lipzen A."/>
            <person name="Chen C."/>
            <person name="Yan M."/>
            <person name="Daum C."/>
            <person name="Ng V."/>
            <person name="Clum A."/>
            <person name="Steindorff A."/>
            <person name="Ohm R.A."/>
            <person name="Martin F."/>
            <person name="Silar P."/>
            <person name="Natvig D.O."/>
            <person name="Lalanne C."/>
            <person name="Gautier V."/>
            <person name="Ament-Velasquez S.L."/>
            <person name="Kruys A."/>
            <person name="Hutchinson M.I."/>
            <person name="Powell A.J."/>
            <person name="Barry K."/>
            <person name="Miller A.N."/>
            <person name="Grigoriev I.V."/>
            <person name="Debuchy R."/>
            <person name="Gladieux P."/>
            <person name="Hiltunen Thoren M."/>
            <person name="Johannesson H."/>
        </authorList>
    </citation>
    <scope>NUCLEOTIDE SEQUENCE</scope>
    <source>
        <strain evidence="2">CBS 990.96</strain>
    </source>
</reference>
<dbReference type="AlphaFoldDB" id="A0AAN6YM74"/>
<keyword evidence="1" id="KW-0472">Membrane</keyword>
<keyword evidence="1" id="KW-1133">Transmembrane helix</keyword>
<dbReference type="Pfam" id="PF23670">
    <property type="entry name" value="PIGBOS1"/>
    <property type="match status" value="1"/>
</dbReference>
<gene>
    <name evidence="2" type="ORF">QBC38DRAFT_461043</name>
</gene>
<reference evidence="2" key="2">
    <citation type="submission" date="2023-05" db="EMBL/GenBank/DDBJ databases">
        <authorList>
            <consortium name="Lawrence Berkeley National Laboratory"/>
            <person name="Steindorff A."/>
            <person name="Hensen N."/>
            <person name="Bonometti L."/>
            <person name="Westerberg I."/>
            <person name="Brannstrom I.O."/>
            <person name="Guillou S."/>
            <person name="Cros-Aarteil S."/>
            <person name="Calhoun S."/>
            <person name="Haridas S."/>
            <person name="Kuo A."/>
            <person name="Mondo S."/>
            <person name="Pangilinan J."/>
            <person name="Riley R."/>
            <person name="Labutti K."/>
            <person name="Andreopoulos B."/>
            <person name="Lipzen A."/>
            <person name="Chen C."/>
            <person name="Yanf M."/>
            <person name="Daum C."/>
            <person name="Ng V."/>
            <person name="Clum A."/>
            <person name="Ohm R."/>
            <person name="Martin F."/>
            <person name="Silar P."/>
            <person name="Natvig D."/>
            <person name="Lalanne C."/>
            <person name="Gautier V."/>
            <person name="Ament-Velasquez S.L."/>
            <person name="Kruys A."/>
            <person name="Hutchinson M.I."/>
            <person name="Powell A.J."/>
            <person name="Barry K."/>
            <person name="Miller A.N."/>
            <person name="Grigoriev I.V."/>
            <person name="Debuchy R."/>
            <person name="Gladieux P."/>
            <person name="Thoren M.H."/>
            <person name="Johannesson H."/>
        </authorList>
    </citation>
    <scope>NUCLEOTIDE SEQUENCE</scope>
    <source>
        <strain evidence="2">CBS 990.96</strain>
    </source>
</reference>